<dbReference type="Gene3D" id="3.40.190.290">
    <property type="match status" value="1"/>
</dbReference>
<dbReference type="Pfam" id="PF00126">
    <property type="entry name" value="HTH_1"/>
    <property type="match status" value="1"/>
</dbReference>
<dbReference type="AlphaFoldDB" id="A0A2S9IER3"/>
<reference evidence="6 7" key="1">
    <citation type="submission" date="2017-10" db="EMBL/GenBank/DDBJ databases">
        <title>Draft genome of two endophytic bacteria isolated from 'guarana' Paullinia cupana (Mart.) Ducke.</title>
        <authorList>
            <person name="Siqueira K.A."/>
            <person name="Liotti R.G."/>
            <person name="Mendes T.A."/>
            <person name="Soares M.A."/>
        </authorList>
    </citation>
    <scope>NUCLEOTIDE SEQUENCE [LARGE SCALE GENOMIC DNA]</scope>
    <source>
        <strain evidence="6 7">342</strain>
    </source>
</reference>
<sequence>MDWNDLRFFLTVARTQSLTKTAAALRVSQSTVARRISALEGSLKTRLFIHHQTGYFLTDAGQDVLHYAEEVEGKIMALESHISGTDMRPAGKVRLATAMTLASHLIIPALPRFNARYPDIVLEVITGINTVSMSRHDADIALRLVRPEQQSLKIRKVGRIDSAVYGSKTYLERHPAPDDFPLQGRGVITWEPAYGHLPSARWLAEHYPNAPSVLVATSLVAQLAAVKAGLGLAVLPEFIAAQESELRIAIPADRVFSEDLWLVTHAELTASARVRAVADFLVEIVAEAGLRSSTC</sequence>
<dbReference type="PANTHER" id="PTHR30537">
    <property type="entry name" value="HTH-TYPE TRANSCRIPTIONAL REGULATOR"/>
    <property type="match status" value="1"/>
</dbReference>
<dbReference type="InterPro" id="IPR036388">
    <property type="entry name" value="WH-like_DNA-bd_sf"/>
</dbReference>
<dbReference type="PROSITE" id="PS50931">
    <property type="entry name" value="HTH_LYSR"/>
    <property type="match status" value="1"/>
</dbReference>
<evidence type="ECO:0000313" key="6">
    <source>
        <dbReference type="EMBL" id="PRD16269.1"/>
    </source>
</evidence>
<dbReference type="RefSeq" id="WP_105591711.1">
    <property type="nucleotide sequence ID" value="NZ_PDET01000003.1"/>
</dbReference>
<dbReference type="Proteomes" id="UP000239181">
    <property type="component" value="Unassembled WGS sequence"/>
</dbReference>
<keyword evidence="7" id="KW-1185">Reference proteome</keyword>
<dbReference type="Gene3D" id="1.10.10.10">
    <property type="entry name" value="Winged helix-like DNA-binding domain superfamily/Winged helix DNA-binding domain"/>
    <property type="match status" value="1"/>
</dbReference>
<dbReference type="Pfam" id="PF03466">
    <property type="entry name" value="LysR_substrate"/>
    <property type="match status" value="1"/>
</dbReference>
<dbReference type="GO" id="GO:0006351">
    <property type="term" value="P:DNA-templated transcription"/>
    <property type="evidence" value="ECO:0007669"/>
    <property type="project" value="TreeGrafter"/>
</dbReference>
<dbReference type="InterPro" id="IPR000847">
    <property type="entry name" value="LysR_HTH_N"/>
</dbReference>
<dbReference type="GO" id="GO:0003700">
    <property type="term" value="F:DNA-binding transcription factor activity"/>
    <property type="evidence" value="ECO:0007669"/>
    <property type="project" value="InterPro"/>
</dbReference>
<dbReference type="InterPro" id="IPR058163">
    <property type="entry name" value="LysR-type_TF_proteobact-type"/>
</dbReference>
<dbReference type="SUPFAM" id="SSF46785">
    <property type="entry name" value="Winged helix' DNA-binding domain"/>
    <property type="match status" value="1"/>
</dbReference>
<comment type="caution">
    <text evidence="6">The sequence shown here is derived from an EMBL/GenBank/DDBJ whole genome shotgun (WGS) entry which is preliminary data.</text>
</comment>
<dbReference type="SUPFAM" id="SSF53850">
    <property type="entry name" value="Periplasmic binding protein-like II"/>
    <property type="match status" value="1"/>
</dbReference>
<evidence type="ECO:0000256" key="4">
    <source>
        <dbReference type="ARBA" id="ARBA00023163"/>
    </source>
</evidence>
<keyword evidence="4" id="KW-0804">Transcription</keyword>
<accession>A0A2S9IER3</accession>
<name>A0A2S9IER3_9GAMM</name>
<comment type="similarity">
    <text evidence="1">Belongs to the LysR transcriptional regulatory family.</text>
</comment>
<dbReference type="PANTHER" id="PTHR30537:SF3">
    <property type="entry name" value="TRANSCRIPTIONAL REGULATORY PROTEIN"/>
    <property type="match status" value="1"/>
</dbReference>
<dbReference type="GO" id="GO:0043565">
    <property type="term" value="F:sequence-specific DNA binding"/>
    <property type="evidence" value="ECO:0007669"/>
    <property type="project" value="TreeGrafter"/>
</dbReference>
<evidence type="ECO:0000256" key="1">
    <source>
        <dbReference type="ARBA" id="ARBA00009437"/>
    </source>
</evidence>
<evidence type="ECO:0000256" key="2">
    <source>
        <dbReference type="ARBA" id="ARBA00023015"/>
    </source>
</evidence>
<dbReference type="OrthoDB" id="570111at2"/>
<proteinExistence type="inferred from homology"/>
<dbReference type="InterPro" id="IPR036390">
    <property type="entry name" value="WH_DNA-bd_sf"/>
</dbReference>
<organism evidence="6 7">
    <name type="scientific">Pantoea coffeiphila</name>
    <dbReference type="NCBI Taxonomy" id="1465635"/>
    <lineage>
        <taxon>Bacteria</taxon>
        <taxon>Pseudomonadati</taxon>
        <taxon>Pseudomonadota</taxon>
        <taxon>Gammaproteobacteria</taxon>
        <taxon>Enterobacterales</taxon>
        <taxon>Erwiniaceae</taxon>
        <taxon>Pantoea</taxon>
    </lineage>
</organism>
<evidence type="ECO:0000256" key="3">
    <source>
        <dbReference type="ARBA" id="ARBA00023125"/>
    </source>
</evidence>
<protein>
    <submittedName>
        <fullName evidence="6">LysR family transcriptional regulator</fullName>
    </submittedName>
</protein>
<dbReference type="InterPro" id="IPR005119">
    <property type="entry name" value="LysR_subst-bd"/>
</dbReference>
<gene>
    <name evidence="6" type="ORF">CQW29_05490</name>
</gene>
<keyword evidence="2" id="KW-0805">Transcription regulation</keyword>
<evidence type="ECO:0000259" key="5">
    <source>
        <dbReference type="PROSITE" id="PS50931"/>
    </source>
</evidence>
<evidence type="ECO:0000313" key="7">
    <source>
        <dbReference type="Proteomes" id="UP000239181"/>
    </source>
</evidence>
<feature type="domain" description="HTH lysR-type" evidence="5">
    <location>
        <begin position="1"/>
        <end position="58"/>
    </location>
</feature>
<dbReference type="EMBL" id="PDET01000003">
    <property type="protein sequence ID" value="PRD16269.1"/>
    <property type="molecule type" value="Genomic_DNA"/>
</dbReference>
<keyword evidence="3" id="KW-0238">DNA-binding</keyword>